<feature type="binding site" evidence="8">
    <location>
        <position position="210"/>
    </location>
    <ligand>
        <name>ATP</name>
        <dbReference type="ChEBI" id="CHEBI:30616"/>
    </ligand>
</feature>
<dbReference type="InterPro" id="IPR001412">
    <property type="entry name" value="aa-tRNA-synth_I_CS"/>
</dbReference>
<feature type="binding site" evidence="8">
    <location>
        <begin position="13"/>
        <end position="15"/>
    </location>
    <ligand>
        <name>ATP</name>
        <dbReference type="ChEBI" id="CHEBI:30616"/>
    </ligand>
</feature>
<name>A0A839AJZ8_9HYPH</name>
<dbReference type="InterPro" id="IPR014729">
    <property type="entry name" value="Rossmann-like_a/b/a_fold"/>
</dbReference>
<dbReference type="SUPFAM" id="SSF52374">
    <property type="entry name" value="Nucleotidylyl transferase"/>
    <property type="match status" value="1"/>
</dbReference>
<evidence type="ECO:0000256" key="6">
    <source>
        <dbReference type="ARBA" id="ARBA00023146"/>
    </source>
</evidence>
<evidence type="ECO:0000256" key="8">
    <source>
        <dbReference type="HAMAP-Rule" id="MF_00140"/>
    </source>
</evidence>
<dbReference type="AlphaFoldDB" id="A0A839AJZ8"/>
<evidence type="ECO:0000256" key="7">
    <source>
        <dbReference type="ARBA" id="ARBA00049929"/>
    </source>
</evidence>
<feature type="binding site" evidence="8">
    <location>
        <begin position="219"/>
        <end position="223"/>
    </location>
    <ligand>
        <name>ATP</name>
        <dbReference type="ChEBI" id="CHEBI:30616"/>
    </ligand>
</feature>
<dbReference type="HAMAP" id="MF_00140_B">
    <property type="entry name" value="Trp_tRNA_synth_B"/>
    <property type="match status" value="1"/>
</dbReference>
<evidence type="ECO:0000256" key="9">
    <source>
        <dbReference type="RuleBase" id="RU363036"/>
    </source>
</evidence>
<comment type="subcellular location">
    <subcellularLocation>
        <location evidence="8">Cytoplasm</location>
    </subcellularLocation>
</comment>
<dbReference type="InterPro" id="IPR050203">
    <property type="entry name" value="Trp-tRNA_synthetase"/>
</dbReference>
<evidence type="ECO:0000313" key="10">
    <source>
        <dbReference type="EMBL" id="MBA5778799.1"/>
    </source>
</evidence>
<accession>A0A839AJZ8</accession>
<proteinExistence type="inferred from homology"/>
<feature type="short sequence motif" description="'HIGH' region" evidence="8">
    <location>
        <begin position="14"/>
        <end position="22"/>
    </location>
</feature>
<dbReference type="InterPro" id="IPR002305">
    <property type="entry name" value="aa-tRNA-synth_Ic"/>
</dbReference>
<dbReference type="Gene3D" id="3.40.50.620">
    <property type="entry name" value="HUPs"/>
    <property type="match status" value="1"/>
</dbReference>
<feature type="short sequence motif" description="'KMSKS' region" evidence="8">
    <location>
        <begin position="219"/>
        <end position="223"/>
    </location>
</feature>
<comment type="function">
    <text evidence="8">Catalyzes the attachment of tryptophan to tRNA(Trp).</text>
</comment>
<evidence type="ECO:0000256" key="2">
    <source>
        <dbReference type="ARBA" id="ARBA00022598"/>
    </source>
</evidence>
<dbReference type="CDD" id="cd00806">
    <property type="entry name" value="TrpRS_core"/>
    <property type="match status" value="1"/>
</dbReference>
<keyword evidence="3 8" id="KW-0547">Nucleotide-binding</keyword>
<comment type="caution">
    <text evidence="10">The sequence shown here is derived from an EMBL/GenBank/DDBJ whole genome shotgun (WGS) entry which is preliminary data.</text>
</comment>
<protein>
    <recommendedName>
        <fullName evidence="8">Tryptophan--tRNA ligase</fullName>
        <ecNumber evidence="8">6.1.1.2</ecNumber>
    </recommendedName>
    <alternativeName>
        <fullName evidence="8">Tryptophanyl-tRNA synthetase</fullName>
        <shortName evidence="8">TrpRS</shortName>
    </alternativeName>
</protein>
<feature type="binding site" evidence="8">
    <location>
        <begin position="149"/>
        <end position="151"/>
    </location>
    <ligand>
        <name>ATP</name>
        <dbReference type="ChEBI" id="CHEBI:30616"/>
    </ligand>
</feature>
<dbReference type="InterPro" id="IPR024109">
    <property type="entry name" value="Trp-tRNA-ligase_bac-type"/>
</dbReference>
<dbReference type="GO" id="GO:0005829">
    <property type="term" value="C:cytosol"/>
    <property type="evidence" value="ECO:0007669"/>
    <property type="project" value="TreeGrafter"/>
</dbReference>
<evidence type="ECO:0000313" key="11">
    <source>
        <dbReference type="Proteomes" id="UP000541109"/>
    </source>
</evidence>
<keyword evidence="6 8" id="KW-0030">Aminoacyl-tRNA synthetase</keyword>
<dbReference type="EC" id="6.1.1.2" evidence="8"/>
<keyword evidence="4 8" id="KW-0067">ATP-binding</keyword>
<comment type="subunit">
    <text evidence="8">Homodimer.</text>
</comment>
<comment type="catalytic activity">
    <reaction evidence="7 8">
        <text>tRNA(Trp) + L-tryptophan + ATP = L-tryptophyl-tRNA(Trp) + AMP + diphosphate + H(+)</text>
        <dbReference type="Rhea" id="RHEA:24080"/>
        <dbReference type="Rhea" id="RHEA-COMP:9671"/>
        <dbReference type="Rhea" id="RHEA-COMP:9705"/>
        <dbReference type="ChEBI" id="CHEBI:15378"/>
        <dbReference type="ChEBI" id="CHEBI:30616"/>
        <dbReference type="ChEBI" id="CHEBI:33019"/>
        <dbReference type="ChEBI" id="CHEBI:57912"/>
        <dbReference type="ChEBI" id="CHEBI:78442"/>
        <dbReference type="ChEBI" id="CHEBI:78535"/>
        <dbReference type="ChEBI" id="CHEBI:456215"/>
        <dbReference type="EC" id="6.1.1.2"/>
    </reaction>
</comment>
<keyword evidence="11" id="KW-1185">Reference proteome</keyword>
<dbReference type="GO" id="GO:0005524">
    <property type="term" value="F:ATP binding"/>
    <property type="evidence" value="ECO:0007669"/>
    <property type="project" value="UniProtKB-UniRule"/>
</dbReference>
<dbReference type="PANTHER" id="PTHR43766">
    <property type="entry name" value="TRYPTOPHAN--TRNA LIGASE, MITOCHONDRIAL"/>
    <property type="match status" value="1"/>
</dbReference>
<keyword evidence="8" id="KW-0963">Cytoplasm</keyword>
<evidence type="ECO:0000256" key="3">
    <source>
        <dbReference type="ARBA" id="ARBA00022741"/>
    </source>
</evidence>
<evidence type="ECO:0000256" key="1">
    <source>
        <dbReference type="ARBA" id="ARBA00005594"/>
    </source>
</evidence>
<dbReference type="Proteomes" id="UP000541109">
    <property type="component" value="Unassembled WGS sequence"/>
</dbReference>
<dbReference type="GO" id="GO:0006436">
    <property type="term" value="P:tryptophanyl-tRNA aminoacylation"/>
    <property type="evidence" value="ECO:0007669"/>
    <property type="project" value="UniProtKB-UniRule"/>
</dbReference>
<dbReference type="PANTHER" id="PTHR43766:SF1">
    <property type="entry name" value="TRYPTOPHAN--TRNA LIGASE, MITOCHONDRIAL"/>
    <property type="match status" value="1"/>
</dbReference>
<comment type="similarity">
    <text evidence="1 8 9">Belongs to the class-I aminoacyl-tRNA synthetase family.</text>
</comment>
<keyword evidence="2 8" id="KW-0436">Ligase</keyword>
<evidence type="ECO:0000256" key="4">
    <source>
        <dbReference type="ARBA" id="ARBA00022840"/>
    </source>
</evidence>
<evidence type="ECO:0000256" key="5">
    <source>
        <dbReference type="ARBA" id="ARBA00022917"/>
    </source>
</evidence>
<dbReference type="InterPro" id="IPR002306">
    <property type="entry name" value="Trp-tRNA-ligase"/>
</dbReference>
<reference evidence="10 11" key="1">
    <citation type="submission" date="2020-07" db="EMBL/GenBank/DDBJ databases">
        <title>Stappia sp., F7233, whole genome shotgun sequencing project.</title>
        <authorList>
            <person name="Jiang S."/>
            <person name="Liu Z.W."/>
            <person name="Du Z.J."/>
        </authorList>
    </citation>
    <scope>NUCLEOTIDE SEQUENCE [LARGE SCALE GENOMIC DNA]</scope>
    <source>
        <strain evidence="10 11">F7233</strain>
    </source>
</reference>
<feature type="binding site" evidence="8">
    <location>
        <position position="137"/>
    </location>
    <ligand>
        <name>L-tryptophan</name>
        <dbReference type="ChEBI" id="CHEBI:57912"/>
    </ligand>
</feature>
<feature type="binding site" evidence="8">
    <location>
        <begin position="21"/>
        <end position="22"/>
    </location>
    <ligand>
        <name>ATP</name>
        <dbReference type="ChEBI" id="CHEBI:30616"/>
    </ligand>
</feature>
<sequence>MKGFEPRVFSGVQPTGNLHLGNYLGAISRFVPLQDEMPSIYCVVDLHAVTVWQEPAELTRATREVTAAYLAAGIDPKKAIIFNQSQVKEHAELAWIFNCIARMGWLNRMTQFKEKAGKNRENASVGLFAYPNLMAADILAYRATHVPVGDDQKQHLELTRDIAQKFNNDFVERIRELGLGIPNPEPTPESPDELYFPITEPMIAGPATRIMSLRDGTKKMSKSDPSDLSRINLTDDAEAISRKVRKAKTDPEALPSEVMGLEGRPEADNLVGIYAALSGRTKAEVLAEYGGQQFSVFKPALSDLAVERLAPIADNMRRLIADPGHIDAVLRDGAERAAAIAAPVLHDVRRIMGFLEARWG</sequence>
<keyword evidence="5 8" id="KW-0648">Protein biosynthesis</keyword>
<dbReference type="PRINTS" id="PR01039">
    <property type="entry name" value="TRNASYNTHTRP"/>
</dbReference>
<dbReference type="EMBL" id="JACFXV010000064">
    <property type="protein sequence ID" value="MBA5778799.1"/>
    <property type="molecule type" value="Genomic_DNA"/>
</dbReference>
<organism evidence="10 11">
    <name type="scientific">Stappia albiluteola</name>
    <dbReference type="NCBI Taxonomy" id="2758565"/>
    <lineage>
        <taxon>Bacteria</taxon>
        <taxon>Pseudomonadati</taxon>
        <taxon>Pseudomonadota</taxon>
        <taxon>Alphaproteobacteria</taxon>
        <taxon>Hyphomicrobiales</taxon>
        <taxon>Stappiaceae</taxon>
        <taxon>Stappia</taxon>
    </lineage>
</organism>
<dbReference type="Gene3D" id="1.10.240.10">
    <property type="entry name" value="Tyrosyl-Transfer RNA Synthetase"/>
    <property type="match status" value="1"/>
</dbReference>
<gene>
    <name evidence="8 10" type="primary">trpS</name>
    <name evidence="10" type="ORF">H2509_16865</name>
</gene>
<dbReference type="Pfam" id="PF00579">
    <property type="entry name" value="tRNA-synt_1b"/>
    <property type="match status" value="1"/>
</dbReference>
<dbReference type="RefSeq" id="WP_182167478.1">
    <property type="nucleotide sequence ID" value="NZ_JACFXV010000064.1"/>
</dbReference>
<dbReference type="NCBIfam" id="TIGR00233">
    <property type="entry name" value="trpS"/>
    <property type="match status" value="1"/>
</dbReference>
<dbReference type="PROSITE" id="PS00178">
    <property type="entry name" value="AA_TRNA_LIGASE_I"/>
    <property type="match status" value="1"/>
</dbReference>
<dbReference type="GO" id="GO:0004830">
    <property type="term" value="F:tryptophan-tRNA ligase activity"/>
    <property type="evidence" value="ECO:0007669"/>
    <property type="project" value="UniProtKB-UniRule"/>
</dbReference>